<dbReference type="EMBL" id="QSSN01000012">
    <property type="protein sequence ID" value="RGL85614.1"/>
    <property type="molecule type" value="Genomic_DNA"/>
</dbReference>
<dbReference type="PROSITE" id="PS51257">
    <property type="entry name" value="PROKAR_LIPOPROTEIN"/>
    <property type="match status" value="1"/>
</dbReference>
<dbReference type="EMBL" id="QRMN01000020">
    <property type="protein sequence ID" value="RHJ76960.1"/>
    <property type="molecule type" value="Genomic_DNA"/>
</dbReference>
<dbReference type="RefSeq" id="WP_080652112.1">
    <property type="nucleotide sequence ID" value="NZ_CAXVMU010000034.1"/>
</dbReference>
<evidence type="ECO:0000313" key="12">
    <source>
        <dbReference type="Proteomes" id="UP000266497"/>
    </source>
</evidence>
<protein>
    <submittedName>
        <fullName evidence="5">Uncharacterized protein</fullName>
    </submittedName>
</protein>
<evidence type="ECO:0000313" key="9">
    <source>
        <dbReference type="Proteomes" id="UP000260640"/>
    </source>
</evidence>
<evidence type="ECO:0000313" key="15">
    <source>
        <dbReference type="Proteomes" id="UP000433382"/>
    </source>
</evidence>
<evidence type="ECO:0000313" key="11">
    <source>
        <dbReference type="Proteomes" id="UP000261278"/>
    </source>
</evidence>
<dbReference type="Proteomes" id="UP000460950">
    <property type="component" value="Unassembled WGS sequence"/>
</dbReference>
<dbReference type="AlphaFoldDB" id="A0A396AK82"/>
<dbReference type="Proteomes" id="UP000283958">
    <property type="component" value="Unassembled WGS sequence"/>
</dbReference>
<evidence type="ECO:0000313" key="7">
    <source>
        <dbReference type="EMBL" id="RHD81954.1"/>
    </source>
</evidence>
<reference evidence="9 10" key="1">
    <citation type="submission" date="2018-08" db="EMBL/GenBank/DDBJ databases">
        <title>A genome reference for cultivated species of the human gut microbiota.</title>
        <authorList>
            <person name="Zou Y."/>
            <person name="Xue W."/>
            <person name="Luo G."/>
        </authorList>
    </citation>
    <scope>NUCLEOTIDE SEQUENCE [LARGE SCALE GENOMIC DNA]</scope>
    <source>
        <strain evidence="6 12">AF25-30LB</strain>
        <strain evidence="8 14">AM09-18</strain>
        <strain evidence="7 13">AM30-40</strain>
        <strain evidence="5 10">OM08-13BH</strain>
        <strain evidence="4 11">TF05-18</strain>
        <strain evidence="3 9">TM05-16</strain>
    </source>
</reference>
<dbReference type="Proteomes" id="UP000266497">
    <property type="component" value="Unassembled WGS sequence"/>
</dbReference>
<reference evidence="1 15" key="2">
    <citation type="journal article" date="2019" name="Nat. Med.">
        <title>A library of human gut bacterial isolates paired with longitudinal multiomics data enables mechanistic microbiome research.</title>
        <authorList>
            <person name="Poyet M."/>
            <person name="Groussin M."/>
            <person name="Gibbons S.M."/>
            <person name="Avila-Pacheco J."/>
            <person name="Jiang X."/>
            <person name="Kearney S.M."/>
            <person name="Perrotta A.R."/>
            <person name="Berdy B."/>
            <person name="Zhao S."/>
            <person name="Lieberman T.D."/>
            <person name="Swanson P.K."/>
            <person name="Smith M."/>
            <person name="Roesemann S."/>
            <person name="Alexander J.E."/>
            <person name="Rich S.A."/>
            <person name="Livny J."/>
            <person name="Vlamakis H."/>
            <person name="Clish C."/>
            <person name="Bullock K."/>
            <person name="Deik A."/>
            <person name="Scott J."/>
            <person name="Pierce K.A."/>
            <person name="Xavier R.J."/>
            <person name="Alm E.J."/>
        </authorList>
    </citation>
    <scope>NUCLEOTIDE SEQUENCE [LARGE SCALE GENOMIC DNA]</scope>
    <source>
        <strain evidence="1 15">BIOML-A73</strain>
    </source>
</reference>
<name>A0A396AK82_PHOVU</name>
<dbReference type="EMBL" id="QSJM01000015">
    <property type="protein sequence ID" value="RHD81954.1"/>
    <property type="molecule type" value="Genomic_DNA"/>
</dbReference>
<proteinExistence type="predicted"/>
<dbReference type="EMBL" id="QSPP01000019">
    <property type="protein sequence ID" value="RGJ88471.1"/>
    <property type="molecule type" value="Genomic_DNA"/>
</dbReference>
<evidence type="ECO:0000313" key="10">
    <source>
        <dbReference type="Proteomes" id="UP000261003"/>
    </source>
</evidence>
<dbReference type="Proteomes" id="UP000261278">
    <property type="component" value="Unassembled WGS sequence"/>
</dbReference>
<dbReference type="Proteomes" id="UP000433382">
    <property type="component" value="Unassembled WGS sequence"/>
</dbReference>
<accession>A0A396AK82</accession>
<evidence type="ECO:0000313" key="6">
    <source>
        <dbReference type="EMBL" id="RGR40948.1"/>
    </source>
</evidence>
<evidence type="ECO:0000313" key="16">
    <source>
        <dbReference type="Proteomes" id="UP000460950"/>
    </source>
</evidence>
<reference evidence="2 16" key="3">
    <citation type="submission" date="2019-09" db="EMBL/GenBank/DDBJ databases">
        <title>In-depth cultivation of the pig gut microbiome towards novel bacterial diversity and tailored functional studies.</title>
        <authorList>
            <person name="Wylensek D."/>
            <person name="Hitch T.C.A."/>
            <person name="Clavel T."/>
        </authorList>
    </citation>
    <scope>NUCLEOTIDE SEQUENCE [LARGE SCALE GENOMIC DNA]</scope>
    <source>
        <strain evidence="2 16">WCA-389-WT-3C</strain>
    </source>
</reference>
<evidence type="ECO:0000313" key="3">
    <source>
        <dbReference type="EMBL" id="RGJ88471.1"/>
    </source>
</evidence>
<evidence type="ECO:0000313" key="5">
    <source>
        <dbReference type="EMBL" id="RGM45770.1"/>
    </source>
</evidence>
<sequence>MSKRNRTIQSSTVGAGFACPKTQSKLFSGERTSPLRTKRQHYPRFDNPFLLYRVTYPFLSLAGRGIFVQRVTTWRMEYGKN</sequence>
<gene>
    <name evidence="8" type="ORF">DW105_10030</name>
    <name evidence="7" type="ORF">DW783_06655</name>
    <name evidence="6" type="ORF">DWY53_07280</name>
    <name evidence="5" type="ORF">DXC16_06015</name>
    <name evidence="4" type="ORF">DXC44_11790</name>
    <name evidence="3" type="ORF">DXD46_08685</name>
    <name evidence="2" type="ORF">FYJ30_03635</name>
    <name evidence="1" type="ORF">GAY01_12175</name>
</gene>
<dbReference type="EMBL" id="QRUD01000017">
    <property type="protein sequence ID" value="RGR40948.1"/>
    <property type="molecule type" value="Genomic_DNA"/>
</dbReference>
<dbReference type="Proteomes" id="UP000260640">
    <property type="component" value="Unassembled WGS sequence"/>
</dbReference>
<evidence type="ECO:0000313" key="14">
    <source>
        <dbReference type="Proteomes" id="UP000283958"/>
    </source>
</evidence>
<dbReference type="EMBL" id="VULU01000004">
    <property type="protein sequence ID" value="MSS47435.1"/>
    <property type="molecule type" value="Genomic_DNA"/>
</dbReference>
<evidence type="ECO:0000313" key="13">
    <source>
        <dbReference type="Proteomes" id="UP000283429"/>
    </source>
</evidence>
<evidence type="ECO:0000313" key="1">
    <source>
        <dbReference type="EMBL" id="KAB3569721.1"/>
    </source>
</evidence>
<dbReference type="Proteomes" id="UP000261003">
    <property type="component" value="Unassembled WGS sequence"/>
</dbReference>
<evidence type="ECO:0000313" key="2">
    <source>
        <dbReference type="EMBL" id="MSS47435.1"/>
    </source>
</evidence>
<evidence type="ECO:0000313" key="4">
    <source>
        <dbReference type="EMBL" id="RGL85614.1"/>
    </source>
</evidence>
<evidence type="ECO:0000313" key="8">
    <source>
        <dbReference type="EMBL" id="RHJ76960.1"/>
    </source>
</evidence>
<dbReference type="Proteomes" id="UP000283429">
    <property type="component" value="Unassembled WGS sequence"/>
</dbReference>
<dbReference type="EMBL" id="QSTG01000007">
    <property type="protein sequence ID" value="RGM45770.1"/>
    <property type="molecule type" value="Genomic_DNA"/>
</dbReference>
<comment type="caution">
    <text evidence="5">The sequence shown here is derived from an EMBL/GenBank/DDBJ whole genome shotgun (WGS) entry which is preliminary data.</text>
</comment>
<organism evidence="5 10">
    <name type="scientific">Phocaeicola vulgatus</name>
    <name type="common">Bacteroides vulgatus</name>
    <dbReference type="NCBI Taxonomy" id="821"/>
    <lineage>
        <taxon>Bacteria</taxon>
        <taxon>Pseudomonadati</taxon>
        <taxon>Bacteroidota</taxon>
        <taxon>Bacteroidia</taxon>
        <taxon>Bacteroidales</taxon>
        <taxon>Bacteroidaceae</taxon>
        <taxon>Phocaeicola</taxon>
    </lineage>
</organism>
<dbReference type="EMBL" id="WCZM01000017">
    <property type="protein sequence ID" value="KAB3569721.1"/>
    <property type="molecule type" value="Genomic_DNA"/>
</dbReference>